<dbReference type="SUPFAM" id="SSF48452">
    <property type="entry name" value="TPR-like"/>
    <property type="match status" value="1"/>
</dbReference>
<feature type="region of interest" description="Disordered" evidence="1">
    <location>
        <begin position="427"/>
        <end position="452"/>
    </location>
</feature>
<dbReference type="Ensembl" id="ENSPSTT00000023579.1">
    <property type="protein sequence ID" value="ENSPSTP00000022448.1"/>
    <property type="gene ID" value="ENSPSTG00000016465.1"/>
</dbReference>
<reference evidence="4" key="1">
    <citation type="submission" date="2025-08" db="UniProtKB">
        <authorList>
            <consortium name="Ensembl"/>
        </authorList>
    </citation>
    <scope>IDENTIFICATION</scope>
</reference>
<feature type="domain" description="EDRF1 TPR repeats region" evidence="2">
    <location>
        <begin position="643"/>
        <end position="802"/>
    </location>
</feature>
<organism evidence="4 5">
    <name type="scientific">Pavo cristatus</name>
    <name type="common">Indian peafowl</name>
    <name type="synonym">Blue peafowl</name>
    <dbReference type="NCBI Taxonomy" id="9049"/>
    <lineage>
        <taxon>Eukaryota</taxon>
        <taxon>Metazoa</taxon>
        <taxon>Chordata</taxon>
        <taxon>Craniata</taxon>
        <taxon>Vertebrata</taxon>
        <taxon>Euteleostomi</taxon>
        <taxon>Archelosauria</taxon>
        <taxon>Archosauria</taxon>
        <taxon>Dinosauria</taxon>
        <taxon>Saurischia</taxon>
        <taxon>Theropoda</taxon>
        <taxon>Coelurosauria</taxon>
        <taxon>Aves</taxon>
        <taxon>Neognathae</taxon>
        <taxon>Galloanserae</taxon>
        <taxon>Galliformes</taxon>
        <taxon>Phasianidae</taxon>
        <taxon>Phasianinae</taxon>
        <taxon>Pavo</taxon>
    </lineage>
</organism>
<evidence type="ECO:0000259" key="3">
    <source>
        <dbReference type="Pfam" id="PF23788"/>
    </source>
</evidence>
<dbReference type="PANTHER" id="PTHR15000">
    <property type="entry name" value="ERYTHROID DIFFERENTIATION-RELATED FACTOR 1"/>
    <property type="match status" value="1"/>
</dbReference>
<sequence>GGRRKMAELCGLGAAASLRGDSEEPKQGSVLFLGGNEVKSSAVVKYSSAPPQAAFAWLQEKTDLKLPPANWLRESAKLGPAGTTVLGNNKKSTPFSRYVHDLCSLFSYKNIKKLLKIPYSKSHVSMAVHRIGRTLLLDELDIQELFMRSSQTGDWTWLKEFYQRLIDQKWQRKKKSKEHWYQKAILSKFLYYSINGDEAAQPVPSSSKQHEEGAVPGESDEAGRASWPAPFEMPSSLSEDAGASNQGLKNDFVRNILWTFEDIHMLVGSNMPIFGGGRYPAVSLPICKEFLHGNESLVFLFSFYEKIIASANYMLSELFQLDEPKKEDNADFPINGNSDESYSEEEEEMPDSDENGSYSNSSDPPDDNKAVAIIKSVGELSVPEKYKSVHRIRPSCAFPVCHGTEERCRLVLSYVLEGLKSVDSSVKKESDLPAADPSTPIPLKYEDESTSGGPECLEKQMALFLDKMGSFQKDKHSSQSGMIPGSWQYKMKLQLILKSSKAYYVLSDAAMILQKYGRALRYIKLALQCHDTYCCLSASMLPEVLVFLCQCLTLCGDIQLMLAQNANNRAAYLEEYNYQTKEDQEILHSLHRESSCQVFAWATDLSTDLECQLSVSCKCYEAAYEILLFSNLKKQNPEQHIQVLKRMGNIRNEIGVFYMNQAAAVQTERVVSKNVSTTEQQLWKKSFSCFEKGIQNFESIDDATNAALLLCNTGRLMRICAQAHCATEGDFKREFSPEEALYYNKAIDYYLKALRSLGKREMHPAVWDSVNWELSTTYFTMATLQQDYAPLSRKAQEQVMERICGIC</sequence>
<feature type="domain" description="EDRF1 N-terminal" evidence="3">
    <location>
        <begin position="37"/>
        <end position="241"/>
    </location>
</feature>
<name>A0A8C9FY05_PAVCR</name>
<dbReference type="Proteomes" id="UP000694428">
    <property type="component" value="Unplaced"/>
</dbReference>
<proteinExistence type="predicted"/>
<feature type="domain" description="EDRF1 N-terminal" evidence="3">
    <location>
        <begin position="305"/>
        <end position="367"/>
    </location>
</feature>
<dbReference type="PANTHER" id="PTHR15000:SF1">
    <property type="entry name" value="ERYTHROID DIFFERENTIATION-RELATED FACTOR 1"/>
    <property type="match status" value="1"/>
</dbReference>
<dbReference type="InterPro" id="IPR011990">
    <property type="entry name" value="TPR-like_helical_dom_sf"/>
</dbReference>
<keyword evidence="5" id="KW-1185">Reference proteome</keyword>
<protein>
    <recommendedName>
        <fullName evidence="6">Erythroid differentiation regulatory factor 1</fullName>
    </recommendedName>
</protein>
<feature type="region of interest" description="Disordered" evidence="1">
    <location>
        <begin position="201"/>
        <end position="225"/>
    </location>
</feature>
<accession>A0A8C9FY05</accession>
<evidence type="ECO:0000313" key="4">
    <source>
        <dbReference type="Ensembl" id="ENSPSTP00000022448.1"/>
    </source>
</evidence>
<dbReference type="InterPro" id="IPR056582">
    <property type="entry name" value="EDRF1_N"/>
</dbReference>
<evidence type="ECO:0000313" key="5">
    <source>
        <dbReference type="Proteomes" id="UP000694428"/>
    </source>
</evidence>
<evidence type="ECO:0000259" key="2">
    <source>
        <dbReference type="Pfam" id="PF23723"/>
    </source>
</evidence>
<feature type="compositionally biased region" description="Acidic residues" evidence="1">
    <location>
        <begin position="341"/>
        <end position="354"/>
    </location>
</feature>
<evidence type="ECO:0000256" key="1">
    <source>
        <dbReference type="SAM" id="MobiDB-lite"/>
    </source>
</evidence>
<dbReference type="InterPro" id="IPR056583">
    <property type="entry name" value="EDRF1_TPR"/>
</dbReference>
<reference evidence="4" key="2">
    <citation type="submission" date="2025-09" db="UniProtKB">
        <authorList>
            <consortium name="Ensembl"/>
        </authorList>
    </citation>
    <scope>IDENTIFICATION</scope>
</reference>
<dbReference type="GO" id="GO:0045893">
    <property type="term" value="P:positive regulation of DNA-templated transcription"/>
    <property type="evidence" value="ECO:0007669"/>
    <property type="project" value="TreeGrafter"/>
</dbReference>
<dbReference type="Pfam" id="PF23723">
    <property type="entry name" value="TPR_EDRF1"/>
    <property type="match status" value="1"/>
</dbReference>
<evidence type="ECO:0008006" key="6">
    <source>
        <dbReference type="Google" id="ProtNLM"/>
    </source>
</evidence>
<dbReference type="AlphaFoldDB" id="A0A8C9FY05"/>
<feature type="region of interest" description="Disordered" evidence="1">
    <location>
        <begin position="326"/>
        <end position="369"/>
    </location>
</feature>
<dbReference type="Pfam" id="PF23788">
    <property type="entry name" value="EDRF1_N"/>
    <property type="match status" value="2"/>
</dbReference>